<dbReference type="Pfam" id="PF04199">
    <property type="entry name" value="Cyclase"/>
    <property type="match status" value="1"/>
</dbReference>
<comment type="caution">
    <text evidence="2">The sequence shown here is derived from an EMBL/GenBank/DDBJ whole genome shotgun (WGS) entry which is preliminary data.</text>
</comment>
<dbReference type="PANTHER" id="PTHR34861:SF10">
    <property type="entry name" value="CYCLASE"/>
    <property type="match status" value="1"/>
</dbReference>
<dbReference type="Gene3D" id="3.50.30.50">
    <property type="entry name" value="Putative cyclase"/>
    <property type="match status" value="1"/>
</dbReference>
<feature type="region of interest" description="Disordered" evidence="1">
    <location>
        <begin position="1"/>
        <end position="27"/>
    </location>
</feature>
<evidence type="ECO:0000256" key="1">
    <source>
        <dbReference type="SAM" id="MobiDB-lite"/>
    </source>
</evidence>
<dbReference type="EMBL" id="BAAAHE010000007">
    <property type="protein sequence ID" value="GAA0608249.1"/>
    <property type="molecule type" value="Genomic_DNA"/>
</dbReference>
<proteinExistence type="predicted"/>
<keyword evidence="3" id="KW-1185">Reference proteome</keyword>
<evidence type="ECO:0000313" key="2">
    <source>
        <dbReference type="EMBL" id="GAA0608249.1"/>
    </source>
</evidence>
<name>A0ABN1GBU4_9ACTN</name>
<dbReference type="InterPro" id="IPR037175">
    <property type="entry name" value="KFase_sf"/>
</dbReference>
<dbReference type="InterPro" id="IPR007325">
    <property type="entry name" value="KFase/CYL"/>
</dbReference>
<dbReference type="Proteomes" id="UP001500957">
    <property type="component" value="Unassembled WGS sequence"/>
</dbReference>
<reference evidence="2 3" key="1">
    <citation type="journal article" date="2019" name="Int. J. Syst. Evol. Microbiol.">
        <title>The Global Catalogue of Microorganisms (GCM) 10K type strain sequencing project: providing services to taxonomists for standard genome sequencing and annotation.</title>
        <authorList>
            <consortium name="The Broad Institute Genomics Platform"/>
            <consortium name="The Broad Institute Genome Sequencing Center for Infectious Disease"/>
            <person name="Wu L."/>
            <person name="Ma J."/>
        </authorList>
    </citation>
    <scope>NUCLEOTIDE SEQUENCE [LARGE SCALE GENOMIC DNA]</scope>
    <source>
        <strain evidence="2 3">JCM 10671</strain>
    </source>
</reference>
<organism evidence="2 3">
    <name type="scientific">Sporichthya brevicatena</name>
    <dbReference type="NCBI Taxonomy" id="171442"/>
    <lineage>
        <taxon>Bacteria</taxon>
        <taxon>Bacillati</taxon>
        <taxon>Actinomycetota</taxon>
        <taxon>Actinomycetes</taxon>
        <taxon>Sporichthyales</taxon>
        <taxon>Sporichthyaceae</taxon>
        <taxon>Sporichthya</taxon>
    </lineage>
</organism>
<evidence type="ECO:0000313" key="3">
    <source>
        <dbReference type="Proteomes" id="UP001500957"/>
    </source>
</evidence>
<feature type="compositionally biased region" description="Polar residues" evidence="1">
    <location>
        <begin position="1"/>
        <end position="14"/>
    </location>
</feature>
<dbReference type="PANTHER" id="PTHR34861">
    <property type="match status" value="1"/>
</dbReference>
<protein>
    <submittedName>
        <fullName evidence="2">Cyclase family protein</fullName>
    </submittedName>
</protein>
<sequence length="306" mass="31794">MPQATSVSASQNNAAHRPAGWGRWGDDDERGALNTLGPAALTRGMACVTEGRSLSLTAPVVPGRGTGAVGRPDPAHFMLRDGGDYAAGHPERGGFAFADDVIQIPTHGVTHFDALSHVWRDGLMYNGHPASAVSSRGARRLGIETAGPVVTRGVLVDLVPAAASWLPGSTSVGVDELRALLDRTGVTLESGDALLVRTGWLEAWQQGQNTDGVWPGLDADCAEWLSEQDLSVLGADNIGVEAYPSSDPECQVPLHLALLRGHGVFFCELMALAELAASGRSTFLFVANPLPVAGGVGGPVCPVAIL</sequence>
<accession>A0ABN1GBU4</accession>
<dbReference type="SUPFAM" id="SSF102198">
    <property type="entry name" value="Putative cyclase"/>
    <property type="match status" value="1"/>
</dbReference>
<gene>
    <name evidence="2" type="ORF">GCM10009547_07750</name>
</gene>